<dbReference type="KEGG" id="ttq:NIES37_49910"/>
<dbReference type="Proteomes" id="UP000218785">
    <property type="component" value="Chromosome"/>
</dbReference>
<protein>
    <submittedName>
        <fullName evidence="2">Uncharacterized protein</fullName>
    </submittedName>
</protein>
<proteinExistence type="predicted"/>
<keyword evidence="1" id="KW-1133">Transmembrane helix</keyword>
<evidence type="ECO:0000256" key="1">
    <source>
        <dbReference type="SAM" id="Phobius"/>
    </source>
</evidence>
<keyword evidence="1" id="KW-0812">Transmembrane</keyword>
<feature type="transmembrane region" description="Helical" evidence="1">
    <location>
        <begin position="6"/>
        <end position="26"/>
    </location>
</feature>
<sequence length="46" mass="5225">MLESLFWFLTFPFFLAFIIGFMSYGIGEISNSTKKKLEKAANLVSS</sequence>
<keyword evidence="1" id="KW-0472">Membrane</keyword>
<evidence type="ECO:0000313" key="2">
    <source>
        <dbReference type="EMBL" id="BAZ00993.1"/>
    </source>
</evidence>
<name>A0A1Z4N5I1_9CYAN</name>
<evidence type="ECO:0000313" key="3">
    <source>
        <dbReference type="Proteomes" id="UP000218785"/>
    </source>
</evidence>
<organism evidence="2 3">
    <name type="scientific">Tolypothrix tenuis PCC 7101</name>
    <dbReference type="NCBI Taxonomy" id="231146"/>
    <lineage>
        <taxon>Bacteria</taxon>
        <taxon>Bacillati</taxon>
        <taxon>Cyanobacteriota</taxon>
        <taxon>Cyanophyceae</taxon>
        <taxon>Nostocales</taxon>
        <taxon>Tolypothrichaceae</taxon>
        <taxon>Tolypothrix</taxon>
    </lineage>
</organism>
<keyword evidence="3" id="KW-1185">Reference proteome</keyword>
<gene>
    <name evidence="2" type="ORF">NIES37_49910</name>
</gene>
<reference evidence="2 3" key="1">
    <citation type="submission" date="2017-06" db="EMBL/GenBank/DDBJ databases">
        <title>Genome sequencing of cyanobaciteial culture collection at National Institute for Environmental Studies (NIES).</title>
        <authorList>
            <person name="Hirose Y."/>
            <person name="Shimura Y."/>
            <person name="Fujisawa T."/>
            <person name="Nakamura Y."/>
            <person name="Kawachi M."/>
        </authorList>
    </citation>
    <scope>NUCLEOTIDE SEQUENCE [LARGE SCALE GENOMIC DNA]</scope>
    <source>
        <strain evidence="2 3">NIES-37</strain>
    </source>
</reference>
<accession>A0A1Z4N5I1</accession>
<dbReference type="AlphaFoldDB" id="A0A1Z4N5I1"/>
<dbReference type="EMBL" id="AP018248">
    <property type="protein sequence ID" value="BAZ00993.1"/>
    <property type="molecule type" value="Genomic_DNA"/>
</dbReference>